<feature type="transmembrane region" description="Helical" evidence="1">
    <location>
        <begin position="40"/>
        <end position="63"/>
    </location>
</feature>
<reference evidence="2" key="1">
    <citation type="submission" date="2014-11" db="EMBL/GenBank/DDBJ databases">
        <authorList>
            <person name="Amaro Gonzalez C."/>
        </authorList>
    </citation>
    <scope>NUCLEOTIDE SEQUENCE</scope>
</reference>
<keyword evidence="1" id="KW-0472">Membrane</keyword>
<dbReference type="AlphaFoldDB" id="A0A0E9TXP4"/>
<accession>A0A0E9TXP4</accession>
<dbReference type="EMBL" id="GBXM01050857">
    <property type="protein sequence ID" value="JAH57720.1"/>
    <property type="molecule type" value="Transcribed_RNA"/>
</dbReference>
<sequence length="77" mass="8834">MLKKSSAPRWPRYHSVICGLERLGSETVGSFLIDSDRSELFLPCSCFCMRIICFFIAVFTYFWNCILLPGFLLLSSV</sequence>
<name>A0A0E9TXP4_ANGAN</name>
<protein>
    <submittedName>
        <fullName evidence="2">Uncharacterized protein</fullName>
    </submittedName>
</protein>
<proteinExistence type="predicted"/>
<keyword evidence="1" id="KW-1133">Transmembrane helix</keyword>
<keyword evidence="1" id="KW-0812">Transmembrane</keyword>
<reference evidence="2" key="2">
    <citation type="journal article" date="2015" name="Fish Shellfish Immunol.">
        <title>Early steps in the European eel (Anguilla anguilla)-Vibrio vulnificus interaction in the gills: Role of the RtxA13 toxin.</title>
        <authorList>
            <person name="Callol A."/>
            <person name="Pajuelo D."/>
            <person name="Ebbesson L."/>
            <person name="Teles M."/>
            <person name="MacKenzie S."/>
            <person name="Amaro C."/>
        </authorList>
    </citation>
    <scope>NUCLEOTIDE SEQUENCE</scope>
</reference>
<evidence type="ECO:0000256" key="1">
    <source>
        <dbReference type="SAM" id="Phobius"/>
    </source>
</evidence>
<organism evidence="2">
    <name type="scientific">Anguilla anguilla</name>
    <name type="common">European freshwater eel</name>
    <name type="synonym">Muraena anguilla</name>
    <dbReference type="NCBI Taxonomy" id="7936"/>
    <lineage>
        <taxon>Eukaryota</taxon>
        <taxon>Metazoa</taxon>
        <taxon>Chordata</taxon>
        <taxon>Craniata</taxon>
        <taxon>Vertebrata</taxon>
        <taxon>Euteleostomi</taxon>
        <taxon>Actinopterygii</taxon>
        <taxon>Neopterygii</taxon>
        <taxon>Teleostei</taxon>
        <taxon>Anguilliformes</taxon>
        <taxon>Anguillidae</taxon>
        <taxon>Anguilla</taxon>
    </lineage>
</organism>
<evidence type="ECO:0000313" key="2">
    <source>
        <dbReference type="EMBL" id="JAH57720.1"/>
    </source>
</evidence>